<dbReference type="Pfam" id="PF00072">
    <property type="entry name" value="Response_reg"/>
    <property type="match status" value="1"/>
</dbReference>
<dbReference type="InterPro" id="IPR001789">
    <property type="entry name" value="Sig_transdc_resp-reg_receiver"/>
</dbReference>
<comment type="caution">
    <text evidence="7">The sequence shown here is derived from an EMBL/GenBank/DDBJ whole genome shotgun (WGS) entry which is preliminary data.</text>
</comment>
<evidence type="ECO:0000259" key="6">
    <source>
        <dbReference type="PROSITE" id="PS50921"/>
    </source>
</evidence>
<dbReference type="PANTHER" id="PTHR44591:SF3">
    <property type="entry name" value="RESPONSE REGULATORY DOMAIN-CONTAINING PROTEIN"/>
    <property type="match status" value="1"/>
</dbReference>
<proteinExistence type="predicted"/>
<dbReference type="InterPro" id="IPR036388">
    <property type="entry name" value="WH-like_DNA-bd_sf"/>
</dbReference>
<protein>
    <submittedName>
        <fullName evidence="7">Response regulator</fullName>
    </submittedName>
</protein>
<dbReference type="RefSeq" id="WP_122917424.1">
    <property type="nucleotide sequence ID" value="NZ_RHHQ01000007.1"/>
</dbReference>
<organism evidence="7 8">
    <name type="scientific">Brevibacillus fluminis</name>
    <dbReference type="NCBI Taxonomy" id="511487"/>
    <lineage>
        <taxon>Bacteria</taxon>
        <taxon>Bacillati</taxon>
        <taxon>Bacillota</taxon>
        <taxon>Bacilli</taxon>
        <taxon>Bacillales</taxon>
        <taxon>Paenibacillaceae</taxon>
        <taxon>Brevibacillus</taxon>
    </lineage>
</organism>
<dbReference type="InterPro" id="IPR008327">
    <property type="entry name" value="Sig_transdc_resp-reg_antiterm"/>
</dbReference>
<feature type="domain" description="Response regulatory" evidence="5">
    <location>
        <begin position="5"/>
        <end position="119"/>
    </location>
</feature>
<dbReference type="InterPro" id="IPR011006">
    <property type="entry name" value="CheY-like_superfamily"/>
</dbReference>
<dbReference type="Gene3D" id="1.10.10.10">
    <property type="entry name" value="Winged helix-like DNA-binding domain superfamily/Winged helix DNA-binding domain"/>
    <property type="match status" value="1"/>
</dbReference>
<feature type="domain" description="ANTAR" evidence="6">
    <location>
        <begin position="125"/>
        <end position="186"/>
    </location>
</feature>
<keyword evidence="1 3" id="KW-0597">Phosphoprotein</keyword>
<dbReference type="Pfam" id="PF03861">
    <property type="entry name" value="ANTAR"/>
    <property type="match status" value="1"/>
</dbReference>
<dbReference type="InterPro" id="IPR005561">
    <property type="entry name" value="ANTAR"/>
</dbReference>
<dbReference type="GO" id="GO:0000160">
    <property type="term" value="P:phosphorelay signal transduction system"/>
    <property type="evidence" value="ECO:0007669"/>
    <property type="project" value="UniProtKB-KW"/>
</dbReference>
<dbReference type="SMART" id="SM00448">
    <property type="entry name" value="REC"/>
    <property type="match status" value="1"/>
</dbReference>
<evidence type="ECO:0000256" key="3">
    <source>
        <dbReference type="PROSITE-ProRule" id="PRU00169"/>
    </source>
</evidence>
<evidence type="ECO:0000313" key="7">
    <source>
        <dbReference type="EMBL" id="RNB90498.1"/>
    </source>
</evidence>
<gene>
    <name evidence="7" type="ORF">EDM56_08300</name>
</gene>
<dbReference type="OrthoDB" id="9780153at2"/>
<dbReference type="SMART" id="SM01012">
    <property type="entry name" value="ANTAR"/>
    <property type="match status" value="1"/>
</dbReference>
<dbReference type="AlphaFoldDB" id="A0A3M8DQU5"/>
<dbReference type="SUPFAM" id="SSF52172">
    <property type="entry name" value="CheY-like"/>
    <property type="match status" value="1"/>
</dbReference>
<evidence type="ECO:0000259" key="5">
    <source>
        <dbReference type="PROSITE" id="PS50110"/>
    </source>
</evidence>
<keyword evidence="2" id="KW-0902">Two-component regulatory system</keyword>
<dbReference type="PIRSF" id="PIRSF036382">
    <property type="entry name" value="RR_antiterm"/>
    <property type="match status" value="1"/>
</dbReference>
<dbReference type="PANTHER" id="PTHR44591">
    <property type="entry name" value="STRESS RESPONSE REGULATOR PROTEIN 1"/>
    <property type="match status" value="1"/>
</dbReference>
<dbReference type="PROSITE" id="PS50110">
    <property type="entry name" value="RESPONSE_REGULATORY"/>
    <property type="match status" value="1"/>
</dbReference>
<dbReference type="EMBL" id="RHHQ01000007">
    <property type="protein sequence ID" value="RNB90498.1"/>
    <property type="molecule type" value="Genomic_DNA"/>
</dbReference>
<accession>A0A3M8DQU5</accession>
<feature type="modified residue" description="4-aspartylphosphate" evidence="3">
    <location>
        <position position="55"/>
    </location>
</feature>
<dbReference type="GO" id="GO:0003723">
    <property type="term" value="F:RNA binding"/>
    <property type="evidence" value="ECO:0007669"/>
    <property type="project" value="InterPro"/>
</dbReference>
<dbReference type="PROSITE" id="PS50921">
    <property type="entry name" value="ANTAR"/>
    <property type="match status" value="1"/>
</dbReference>
<name>A0A3M8DQU5_9BACL</name>
<evidence type="ECO:0000256" key="1">
    <source>
        <dbReference type="ARBA" id="ARBA00022553"/>
    </source>
</evidence>
<evidence type="ECO:0000313" key="8">
    <source>
        <dbReference type="Proteomes" id="UP000271031"/>
    </source>
</evidence>
<keyword evidence="8" id="KW-1185">Reference proteome</keyword>
<keyword evidence="4" id="KW-0175">Coiled coil</keyword>
<evidence type="ECO:0000256" key="4">
    <source>
        <dbReference type="SAM" id="Coils"/>
    </source>
</evidence>
<sequence length="188" mass="21555">MSRYKILVVDDEPIIRMDLTEILQREGYEVVAEAKNGEEAVELAYRHKPDLVIMDVKMPVMNGIKAADIIRKFSHTSILLLTAYSHRELIQEARQSGVTAYLVKPVSEEDLIPAIEIALSQRDRVSSLQQDIEDLKQKMEERKIVERAKGKLMSTLQLGEEEAYKWLQRQSMESRVSMAKLAQELLNA</sequence>
<feature type="coiled-coil region" evidence="4">
    <location>
        <begin position="118"/>
        <end position="145"/>
    </location>
</feature>
<dbReference type="Gene3D" id="3.40.50.2300">
    <property type="match status" value="1"/>
</dbReference>
<evidence type="ECO:0000256" key="2">
    <source>
        <dbReference type="ARBA" id="ARBA00023012"/>
    </source>
</evidence>
<dbReference type="Proteomes" id="UP000271031">
    <property type="component" value="Unassembled WGS sequence"/>
</dbReference>
<dbReference type="InterPro" id="IPR050595">
    <property type="entry name" value="Bact_response_regulator"/>
</dbReference>
<reference evidence="7 8" key="1">
    <citation type="submission" date="2018-10" db="EMBL/GenBank/DDBJ databases">
        <title>Phylogenomics of Brevibacillus.</title>
        <authorList>
            <person name="Dunlap C."/>
        </authorList>
    </citation>
    <scope>NUCLEOTIDE SEQUENCE [LARGE SCALE GENOMIC DNA]</scope>
    <source>
        <strain evidence="7 8">JCM 15716</strain>
    </source>
</reference>